<accession>A0A0E9QEH3</accession>
<dbReference type="EMBL" id="GBXM01094059">
    <property type="protein sequence ID" value="JAH14518.1"/>
    <property type="molecule type" value="Transcribed_RNA"/>
</dbReference>
<name>A0A0E9QEH3_ANGAN</name>
<organism evidence="1">
    <name type="scientific">Anguilla anguilla</name>
    <name type="common">European freshwater eel</name>
    <name type="synonym">Muraena anguilla</name>
    <dbReference type="NCBI Taxonomy" id="7936"/>
    <lineage>
        <taxon>Eukaryota</taxon>
        <taxon>Metazoa</taxon>
        <taxon>Chordata</taxon>
        <taxon>Craniata</taxon>
        <taxon>Vertebrata</taxon>
        <taxon>Euteleostomi</taxon>
        <taxon>Actinopterygii</taxon>
        <taxon>Neopterygii</taxon>
        <taxon>Teleostei</taxon>
        <taxon>Anguilliformes</taxon>
        <taxon>Anguillidae</taxon>
        <taxon>Anguilla</taxon>
    </lineage>
</organism>
<sequence length="36" mass="4027">MEAPSNENRVSDLTHLCGEAQLNDPLPGVRRLQQTH</sequence>
<reference evidence="1" key="2">
    <citation type="journal article" date="2015" name="Fish Shellfish Immunol.">
        <title>Early steps in the European eel (Anguilla anguilla)-Vibrio vulnificus interaction in the gills: Role of the RtxA13 toxin.</title>
        <authorList>
            <person name="Callol A."/>
            <person name="Pajuelo D."/>
            <person name="Ebbesson L."/>
            <person name="Teles M."/>
            <person name="MacKenzie S."/>
            <person name="Amaro C."/>
        </authorList>
    </citation>
    <scope>NUCLEOTIDE SEQUENCE</scope>
</reference>
<dbReference type="AlphaFoldDB" id="A0A0E9QEH3"/>
<protein>
    <submittedName>
        <fullName evidence="1">Uncharacterized protein</fullName>
    </submittedName>
</protein>
<reference evidence="1" key="1">
    <citation type="submission" date="2014-11" db="EMBL/GenBank/DDBJ databases">
        <authorList>
            <person name="Amaro Gonzalez C."/>
        </authorList>
    </citation>
    <scope>NUCLEOTIDE SEQUENCE</scope>
</reference>
<evidence type="ECO:0000313" key="1">
    <source>
        <dbReference type="EMBL" id="JAH14518.1"/>
    </source>
</evidence>
<proteinExistence type="predicted"/>